<evidence type="ECO:0000256" key="5">
    <source>
        <dbReference type="ARBA" id="ARBA00022776"/>
    </source>
</evidence>
<keyword evidence="7" id="KW-0131">Cell cycle</keyword>
<gene>
    <name evidence="11" type="ORF">J3Q64DRAFT_1749033</name>
</gene>
<sequence>MEELTLRSINRRMSSFRAPSFNGDSTIYDLPIFKMNDLCVYLKDMGFNVTKRQLTHPEAKDIVLIYKGIIQILRPSWSQRMDQELNQLLSRFDYPDLRISVISTHVVAKYMKRLLTDIRFNEFDVSDIIHPDPNRLARILSAAINYSNFTNQSWERFYPYVAKHKEFSSRIRETMDDINALQREKSRLIAERVAAEPEKRQIEEENEMYERKLLVARQHTEALQNNINAIKKEKNVLKDTLQELLFKGLSIDEELSQLEIRLRINPKEEEKLIEELKQKIQEEHVLEKKATESFESLVRILDFYNEIRRQYSDVKEILETLLDLMKEWDSEKNTAEAAHKEYIIQDTNLKSLRTKKNRLVSEIDSLRLKEKQDLDELERTREHVQIQFGQLELVGKQAAELTKEVRKELIPLQTSNDELSQKISANKERNESLISQLELKYKEVNSEAENILRLVDSIIRSFNNTL</sequence>
<keyword evidence="4" id="KW-0132">Cell division</keyword>
<feature type="coiled-coil region" evidence="9">
    <location>
        <begin position="318"/>
        <end position="387"/>
    </location>
</feature>
<evidence type="ECO:0000313" key="11">
    <source>
        <dbReference type="EMBL" id="KAL0083766.1"/>
    </source>
</evidence>
<feature type="coiled-coil region" evidence="9">
    <location>
        <begin position="164"/>
        <end position="240"/>
    </location>
</feature>
<evidence type="ECO:0000259" key="10">
    <source>
        <dbReference type="Pfam" id="PF03800"/>
    </source>
</evidence>
<dbReference type="Proteomes" id="UP001448207">
    <property type="component" value="Unassembled WGS sequence"/>
</dbReference>
<name>A0ABR3AWR8_PHYBL</name>
<evidence type="ECO:0000256" key="8">
    <source>
        <dbReference type="ARBA" id="ARBA00023328"/>
    </source>
</evidence>
<evidence type="ECO:0000256" key="2">
    <source>
        <dbReference type="ARBA" id="ARBA00005498"/>
    </source>
</evidence>
<evidence type="ECO:0000256" key="6">
    <source>
        <dbReference type="ARBA" id="ARBA00023054"/>
    </source>
</evidence>
<keyword evidence="5" id="KW-0498">Mitosis</keyword>
<dbReference type="InterPro" id="IPR038275">
    <property type="entry name" value="Nuf2_N_sf"/>
</dbReference>
<dbReference type="Pfam" id="PF03800">
    <property type="entry name" value="Nuf2"/>
    <property type="match status" value="1"/>
</dbReference>
<feature type="domain" description="Kinetochore protein Nuf2 N-terminal" evidence="10">
    <location>
        <begin position="28"/>
        <end position="163"/>
    </location>
</feature>
<keyword evidence="6 9" id="KW-0175">Coiled coil</keyword>
<evidence type="ECO:0000256" key="1">
    <source>
        <dbReference type="ARBA" id="ARBA00004584"/>
    </source>
</evidence>
<evidence type="ECO:0000313" key="12">
    <source>
        <dbReference type="Proteomes" id="UP001448207"/>
    </source>
</evidence>
<dbReference type="InterPro" id="IPR005549">
    <property type="entry name" value="Kinetochore_Nuf2_N"/>
</dbReference>
<evidence type="ECO:0000256" key="9">
    <source>
        <dbReference type="SAM" id="Coils"/>
    </source>
</evidence>
<comment type="caution">
    <text evidence="11">The sequence shown here is derived from an EMBL/GenBank/DDBJ whole genome shotgun (WGS) entry which is preliminary data.</text>
</comment>
<keyword evidence="12" id="KW-1185">Reference proteome</keyword>
<feature type="coiled-coil region" evidence="9">
    <location>
        <begin position="416"/>
        <end position="454"/>
    </location>
</feature>
<evidence type="ECO:0000256" key="4">
    <source>
        <dbReference type="ARBA" id="ARBA00022618"/>
    </source>
</evidence>
<accession>A0ABR3AWR8</accession>
<dbReference type="EMBL" id="JBCLYO010000013">
    <property type="protein sequence ID" value="KAL0083766.1"/>
    <property type="molecule type" value="Genomic_DNA"/>
</dbReference>
<reference evidence="11 12" key="1">
    <citation type="submission" date="2024-04" db="EMBL/GenBank/DDBJ databases">
        <title>Symmetric and asymmetric DNA N6-adenine methylation regulates different biological responses in Mucorales.</title>
        <authorList>
            <consortium name="Lawrence Berkeley National Laboratory"/>
            <person name="Lax C."/>
            <person name="Mondo S.J."/>
            <person name="Osorio-Concepcion M."/>
            <person name="Muszewska A."/>
            <person name="Corrochano-Luque M."/>
            <person name="Gutierrez G."/>
            <person name="Riley R."/>
            <person name="Lipzen A."/>
            <person name="Guo J."/>
            <person name="Hundley H."/>
            <person name="Amirebrahimi M."/>
            <person name="Ng V."/>
            <person name="Lorenzo-Gutierrez D."/>
            <person name="Binder U."/>
            <person name="Yang J."/>
            <person name="Song Y."/>
            <person name="Canovas D."/>
            <person name="Navarro E."/>
            <person name="Freitag M."/>
            <person name="Gabaldon T."/>
            <person name="Grigoriev I.V."/>
            <person name="Corrochano L.M."/>
            <person name="Nicolas F.E."/>
            <person name="Garre V."/>
        </authorList>
    </citation>
    <scope>NUCLEOTIDE SEQUENCE [LARGE SCALE GENOMIC DNA]</scope>
    <source>
        <strain evidence="11 12">L51</strain>
    </source>
</reference>
<comment type="subcellular location">
    <subcellularLocation>
        <location evidence="1">Chromosome</location>
        <location evidence="1">Centromere</location>
    </subcellularLocation>
</comment>
<protein>
    <submittedName>
        <fullName evidence="11">Nuf2 family-domain-containing protein</fullName>
    </submittedName>
</protein>
<proteinExistence type="inferred from homology"/>
<comment type="similarity">
    <text evidence="2">Belongs to the NUF2 family.</text>
</comment>
<evidence type="ECO:0000256" key="3">
    <source>
        <dbReference type="ARBA" id="ARBA00022454"/>
    </source>
</evidence>
<keyword evidence="3" id="KW-0158">Chromosome</keyword>
<keyword evidence="8" id="KW-0137">Centromere</keyword>
<evidence type="ECO:0000256" key="7">
    <source>
        <dbReference type="ARBA" id="ARBA00023306"/>
    </source>
</evidence>
<organism evidence="11 12">
    <name type="scientific">Phycomyces blakesleeanus</name>
    <dbReference type="NCBI Taxonomy" id="4837"/>
    <lineage>
        <taxon>Eukaryota</taxon>
        <taxon>Fungi</taxon>
        <taxon>Fungi incertae sedis</taxon>
        <taxon>Mucoromycota</taxon>
        <taxon>Mucoromycotina</taxon>
        <taxon>Mucoromycetes</taxon>
        <taxon>Mucorales</taxon>
        <taxon>Phycomycetaceae</taxon>
        <taxon>Phycomyces</taxon>
    </lineage>
</organism>
<dbReference type="Gene3D" id="1.10.418.60">
    <property type="entry name" value="Ncd80 complex, Nuf2 subunit"/>
    <property type="match status" value="1"/>
</dbReference>